<dbReference type="AlphaFoldDB" id="A0AAE1YAQ7"/>
<feature type="region of interest" description="Disordered" evidence="1">
    <location>
        <begin position="1"/>
        <end position="34"/>
    </location>
</feature>
<evidence type="ECO:0000313" key="3">
    <source>
        <dbReference type="Proteomes" id="UP001293254"/>
    </source>
</evidence>
<proteinExistence type="predicted"/>
<protein>
    <submittedName>
        <fullName evidence="2">Uncharacterized protein</fullName>
    </submittedName>
</protein>
<sequence length="189" mass="20750">MRDLVDDSGTNDLASTEDSKTTQSEPKTSNAAASTTPLIDDLLGRNFGGDDDLFVDVSFHIDGTVVDKSGAMKSHVGARRTESEPFNLYRSSSNVFQEHRSLRKEISNLMDGLSVNRDAPFITKNRSHVENDSDVLNSEFASQVVVGNANLVFPLSAMVYNFPFGFMYNPGFASQPMNYTTMGSLFAQQ</sequence>
<comment type="caution">
    <text evidence="2">The sequence shown here is derived from an EMBL/GenBank/DDBJ whole genome shotgun (WGS) entry which is preliminary data.</text>
</comment>
<keyword evidence="3" id="KW-1185">Reference proteome</keyword>
<name>A0AAE1YAQ7_9LAMI</name>
<evidence type="ECO:0000313" key="2">
    <source>
        <dbReference type="EMBL" id="KAK4426789.1"/>
    </source>
</evidence>
<dbReference type="Proteomes" id="UP001293254">
    <property type="component" value="Unassembled WGS sequence"/>
</dbReference>
<reference evidence="2" key="2">
    <citation type="journal article" date="2024" name="Plant">
        <title>Genomic evolution and insights into agronomic trait innovations of Sesamum species.</title>
        <authorList>
            <person name="Miao H."/>
            <person name="Wang L."/>
            <person name="Qu L."/>
            <person name="Liu H."/>
            <person name="Sun Y."/>
            <person name="Le M."/>
            <person name="Wang Q."/>
            <person name="Wei S."/>
            <person name="Zheng Y."/>
            <person name="Lin W."/>
            <person name="Duan Y."/>
            <person name="Cao H."/>
            <person name="Xiong S."/>
            <person name="Wang X."/>
            <person name="Wei L."/>
            <person name="Li C."/>
            <person name="Ma Q."/>
            <person name="Ju M."/>
            <person name="Zhao R."/>
            <person name="Li G."/>
            <person name="Mu C."/>
            <person name="Tian Q."/>
            <person name="Mei H."/>
            <person name="Zhang T."/>
            <person name="Gao T."/>
            <person name="Zhang H."/>
        </authorList>
    </citation>
    <scope>NUCLEOTIDE SEQUENCE</scope>
    <source>
        <strain evidence="2">3651</strain>
    </source>
</reference>
<reference evidence="2" key="1">
    <citation type="submission" date="2020-06" db="EMBL/GenBank/DDBJ databases">
        <authorList>
            <person name="Li T."/>
            <person name="Hu X."/>
            <person name="Zhang T."/>
            <person name="Song X."/>
            <person name="Zhang H."/>
            <person name="Dai N."/>
            <person name="Sheng W."/>
            <person name="Hou X."/>
            <person name="Wei L."/>
        </authorList>
    </citation>
    <scope>NUCLEOTIDE SEQUENCE</scope>
    <source>
        <strain evidence="2">3651</strain>
        <tissue evidence="2">Leaf</tissue>
    </source>
</reference>
<feature type="compositionally biased region" description="Polar residues" evidence="1">
    <location>
        <begin position="8"/>
        <end position="34"/>
    </location>
</feature>
<gene>
    <name evidence="2" type="ORF">Salat_1447600</name>
</gene>
<evidence type="ECO:0000256" key="1">
    <source>
        <dbReference type="SAM" id="MobiDB-lite"/>
    </source>
</evidence>
<organism evidence="2 3">
    <name type="scientific">Sesamum alatum</name>
    <dbReference type="NCBI Taxonomy" id="300844"/>
    <lineage>
        <taxon>Eukaryota</taxon>
        <taxon>Viridiplantae</taxon>
        <taxon>Streptophyta</taxon>
        <taxon>Embryophyta</taxon>
        <taxon>Tracheophyta</taxon>
        <taxon>Spermatophyta</taxon>
        <taxon>Magnoliopsida</taxon>
        <taxon>eudicotyledons</taxon>
        <taxon>Gunneridae</taxon>
        <taxon>Pentapetalae</taxon>
        <taxon>asterids</taxon>
        <taxon>lamiids</taxon>
        <taxon>Lamiales</taxon>
        <taxon>Pedaliaceae</taxon>
        <taxon>Sesamum</taxon>
    </lineage>
</organism>
<dbReference type="EMBL" id="JACGWO010000005">
    <property type="protein sequence ID" value="KAK4426789.1"/>
    <property type="molecule type" value="Genomic_DNA"/>
</dbReference>
<accession>A0AAE1YAQ7</accession>